<keyword evidence="1" id="KW-0472">Membrane</keyword>
<keyword evidence="1" id="KW-1133">Transmembrane helix</keyword>
<keyword evidence="1" id="KW-0812">Transmembrane</keyword>
<proteinExistence type="predicted"/>
<feature type="transmembrane region" description="Helical" evidence="1">
    <location>
        <begin position="77"/>
        <end position="98"/>
    </location>
</feature>
<dbReference type="InterPro" id="IPR011846">
    <property type="entry name" value="Cyd_oper_YbgE"/>
</dbReference>
<dbReference type="AlphaFoldDB" id="A0A6M8U6Y4"/>
<dbReference type="Proteomes" id="UP000505325">
    <property type="component" value="Chromosome"/>
</dbReference>
<organism evidence="2 3">
    <name type="scientific">Paramixta manurensis</name>
    <dbReference type="NCBI Taxonomy" id="2740817"/>
    <lineage>
        <taxon>Bacteria</taxon>
        <taxon>Pseudomonadati</taxon>
        <taxon>Pseudomonadota</taxon>
        <taxon>Gammaproteobacteria</taxon>
        <taxon>Enterobacterales</taxon>
        <taxon>Erwiniaceae</taxon>
        <taxon>Paramixta</taxon>
    </lineage>
</organism>
<dbReference type="KEGG" id="pmak:PMPD1_1460"/>
<protein>
    <submittedName>
        <fullName evidence="2">Cyd operon protein YbgE</fullName>
    </submittedName>
</protein>
<gene>
    <name evidence="2" type="ORF">PMPD1_1460</name>
</gene>
<accession>A0A6M8U6Y4</accession>
<dbReference type="EMBL" id="CP054212">
    <property type="protein sequence ID" value="QKJ86416.1"/>
    <property type="molecule type" value="Genomic_DNA"/>
</dbReference>
<dbReference type="RefSeq" id="WP_173633435.1">
    <property type="nucleotide sequence ID" value="NZ_CP054212.1"/>
</dbReference>
<reference evidence="2 3" key="1">
    <citation type="submission" date="2020-06" db="EMBL/GenBank/DDBJ databases">
        <title>Genome sequence of Paramixta manurensis strain PD-1.</title>
        <authorList>
            <person name="Lee C.W."/>
            <person name="Kim J."/>
        </authorList>
    </citation>
    <scope>NUCLEOTIDE SEQUENCE [LARGE SCALE GENOMIC DNA]</scope>
    <source>
        <strain evidence="2 3">PD-1</strain>
    </source>
</reference>
<dbReference type="NCBIfam" id="NF007881">
    <property type="entry name" value="PRK10588.1"/>
    <property type="match status" value="1"/>
</dbReference>
<keyword evidence="3" id="KW-1185">Reference proteome</keyword>
<evidence type="ECO:0000313" key="2">
    <source>
        <dbReference type="EMBL" id="QKJ86416.1"/>
    </source>
</evidence>
<dbReference type="NCBIfam" id="TIGR02112">
    <property type="entry name" value="cyd_oper_ybgE"/>
    <property type="match status" value="1"/>
</dbReference>
<feature type="transmembrane region" description="Helical" evidence="1">
    <location>
        <begin position="49"/>
        <end position="70"/>
    </location>
</feature>
<name>A0A6M8U6Y4_9GAMM</name>
<sequence>MQPLISWLYAVMDKGPLRALTLLMALLLAGCMFWEPARFAAKTGPLNIWQALVMMWAVCAGVIHGVGFRLRRIRWQAFFAPLPAAIILVCGLGFWFHAA</sequence>
<evidence type="ECO:0000256" key="1">
    <source>
        <dbReference type="SAM" id="Phobius"/>
    </source>
</evidence>
<evidence type="ECO:0000313" key="3">
    <source>
        <dbReference type="Proteomes" id="UP000505325"/>
    </source>
</evidence>
<dbReference type="Pfam" id="PF09600">
    <property type="entry name" value="Cyd_oper_YbgE"/>
    <property type="match status" value="1"/>
</dbReference>